<dbReference type="PRINTS" id="PR00368">
    <property type="entry name" value="FADPNR"/>
</dbReference>
<dbReference type="Pfam" id="PF13450">
    <property type="entry name" value="NAD_binding_8"/>
    <property type="match status" value="1"/>
</dbReference>
<accession>A0A2W5UHJ9</accession>
<dbReference type="InterPro" id="IPR036010">
    <property type="entry name" value="2Fe-2S_ferredoxin-like_sf"/>
</dbReference>
<evidence type="ECO:0000313" key="4">
    <source>
        <dbReference type="Proteomes" id="UP000249061"/>
    </source>
</evidence>
<dbReference type="InterPro" id="IPR042204">
    <property type="entry name" value="2Fe-2S-bd_N"/>
</dbReference>
<evidence type="ECO:0000256" key="1">
    <source>
        <dbReference type="ARBA" id="ARBA00023002"/>
    </source>
</evidence>
<name>A0A2W5UHJ9_9BACT</name>
<evidence type="ECO:0000313" key="3">
    <source>
        <dbReference type="EMBL" id="PZR08418.1"/>
    </source>
</evidence>
<evidence type="ECO:0000259" key="2">
    <source>
        <dbReference type="Pfam" id="PF07992"/>
    </source>
</evidence>
<dbReference type="SUPFAM" id="SSF54292">
    <property type="entry name" value="2Fe-2S ferredoxin-like"/>
    <property type="match status" value="1"/>
</dbReference>
<protein>
    <submittedName>
        <fullName evidence="3">Ferredoxin</fullName>
    </submittedName>
</protein>
<proteinExistence type="predicted"/>
<dbReference type="Gene3D" id="3.10.20.440">
    <property type="entry name" value="2Fe-2S iron-sulphur cluster binding domain, sarcosine oxidase, alpha subunit, N-terminal domain"/>
    <property type="match status" value="1"/>
</dbReference>
<dbReference type="GO" id="GO:0051536">
    <property type="term" value="F:iron-sulfur cluster binding"/>
    <property type="evidence" value="ECO:0007669"/>
    <property type="project" value="InterPro"/>
</dbReference>
<dbReference type="InterPro" id="IPR036188">
    <property type="entry name" value="FAD/NAD-bd_sf"/>
</dbReference>
<sequence length="411" mass="43610">MPRIVPLEAAVTIELDGDQLQACAGEPVAAALIANDVTIFSRSPKYHRPRGVFCMTGACAHCLMRVDGVPNVPTCRIEVKAGMRLERQNAMPDARLDVFRANDFVFRDWFNHHEFMAGIPIAEHVLLKIARQLAGLGKLPEREAPQRKPAQIEHHRNVIVGAGAAGLAAASELDSKGVPHVVFERERVIGGRLISAAENAQPALWNAPVRTGAEVVGLFADDHQPFLAVIEHEQLKLVFFEQLLLTVGGHPALPAFANNDLPGVMAGRAVSTLIRRHHVLPGKRIACVGEAQEARALADMVIAAGGEAVAIGAQVTRAHGLRRVNAVALETGEKVSCDVIAYCAPLSPAFELARAAGAKVVWSAASRCFVVDADANGKTSAPGVYVAGEIRGPMSSQAAAEQGLTAAKALV</sequence>
<comment type="caution">
    <text evidence="3">The sequence shown here is derived from an EMBL/GenBank/DDBJ whole genome shotgun (WGS) entry which is preliminary data.</text>
</comment>
<dbReference type="PANTHER" id="PTHR42949:SF3">
    <property type="entry name" value="ANAEROBIC GLYCEROL-3-PHOSPHATE DEHYDROGENASE SUBUNIT B"/>
    <property type="match status" value="1"/>
</dbReference>
<dbReference type="GO" id="GO:0016491">
    <property type="term" value="F:oxidoreductase activity"/>
    <property type="evidence" value="ECO:0007669"/>
    <property type="project" value="UniProtKB-KW"/>
</dbReference>
<keyword evidence="1" id="KW-0560">Oxidoreductase</keyword>
<feature type="domain" description="FAD/NAD(P)-binding" evidence="2">
    <location>
        <begin position="292"/>
        <end position="403"/>
    </location>
</feature>
<dbReference type="PANTHER" id="PTHR42949">
    <property type="entry name" value="ANAEROBIC GLYCEROL-3-PHOSPHATE DEHYDROGENASE SUBUNIT B"/>
    <property type="match status" value="1"/>
</dbReference>
<dbReference type="SUPFAM" id="SSF51905">
    <property type="entry name" value="FAD/NAD(P)-binding domain"/>
    <property type="match status" value="1"/>
</dbReference>
<dbReference type="InterPro" id="IPR051691">
    <property type="entry name" value="Metab_Enz_Cyan_OpOx_G3PDH"/>
</dbReference>
<reference evidence="3 4" key="1">
    <citation type="submission" date="2017-08" db="EMBL/GenBank/DDBJ databases">
        <title>Infants hospitalized years apart are colonized by the same room-sourced microbial strains.</title>
        <authorList>
            <person name="Brooks B."/>
            <person name="Olm M.R."/>
            <person name="Firek B.A."/>
            <person name="Baker R."/>
            <person name="Thomas B.C."/>
            <person name="Morowitz M.J."/>
            <person name="Banfield J.F."/>
        </authorList>
    </citation>
    <scope>NUCLEOTIDE SEQUENCE [LARGE SCALE GENOMIC DNA]</scope>
    <source>
        <strain evidence="3">S2_003_000_R2_14</strain>
    </source>
</reference>
<dbReference type="EMBL" id="QFQP01000025">
    <property type="protein sequence ID" value="PZR08418.1"/>
    <property type="molecule type" value="Genomic_DNA"/>
</dbReference>
<dbReference type="AlphaFoldDB" id="A0A2W5UHJ9"/>
<gene>
    <name evidence="3" type="ORF">DI536_24890</name>
</gene>
<dbReference type="Proteomes" id="UP000249061">
    <property type="component" value="Unassembled WGS sequence"/>
</dbReference>
<organism evidence="3 4">
    <name type="scientific">Archangium gephyra</name>
    <dbReference type="NCBI Taxonomy" id="48"/>
    <lineage>
        <taxon>Bacteria</taxon>
        <taxon>Pseudomonadati</taxon>
        <taxon>Myxococcota</taxon>
        <taxon>Myxococcia</taxon>
        <taxon>Myxococcales</taxon>
        <taxon>Cystobacterineae</taxon>
        <taxon>Archangiaceae</taxon>
        <taxon>Archangium</taxon>
    </lineage>
</organism>
<dbReference type="Pfam" id="PF13510">
    <property type="entry name" value="Fer2_4"/>
    <property type="match status" value="1"/>
</dbReference>
<dbReference type="Pfam" id="PF07992">
    <property type="entry name" value="Pyr_redox_2"/>
    <property type="match status" value="1"/>
</dbReference>
<dbReference type="InterPro" id="IPR023753">
    <property type="entry name" value="FAD/NAD-binding_dom"/>
</dbReference>
<dbReference type="Gene3D" id="3.50.50.60">
    <property type="entry name" value="FAD/NAD(P)-binding domain"/>
    <property type="match status" value="3"/>
</dbReference>